<proteinExistence type="inferred from homology"/>
<dbReference type="Pfam" id="PF01565">
    <property type="entry name" value="FAD_binding_4"/>
    <property type="match status" value="1"/>
</dbReference>
<feature type="domain" description="FAD-binding PCMH-type" evidence="6">
    <location>
        <begin position="36"/>
        <end position="216"/>
    </location>
</feature>
<keyword evidence="3" id="KW-0285">Flavoprotein</keyword>
<gene>
    <name evidence="7" type="ORF">EJ05DRAFT_472999</name>
</gene>
<evidence type="ECO:0000313" key="8">
    <source>
        <dbReference type="Proteomes" id="UP000799437"/>
    </source>
</evidence>
<dbReference type="Proteomes" id="UP000799437">
    <property type="component" value="Unassembled WGS sequence"/>
</dbReference>
<comment type="cofactor">
    <cofactor evidence="1">
        <name>FAD</name>
        <dbReference type="ChEBI" id="CHEBI:57692"/>
    </cofactor>
</comment>
<dbReference type="GeneID" id="54484352"/>
<dbReference type="OrthoDB" id="415825at2759"/>
<dbReference type="Gene3D" id="3.40.462.20">
    <property type="match status" value="1"/>
</dbReference>
<dbReference type="InterPro" id="IPR016167">
    <property type="entry name" value="FAD-bd_PCMH_sub1"/>
</dbReference>
<dbReference type="Gene3D" id="3.30.465.10">
    <property type="match status" value="1"/>
</dbReference>
<dbReference type="EMBL" id="ML996566">
    <property type="protein sequence ID" value="KAF2762067.1"/>
    <property type="molecule type" value="Genomic_DNA"/>
</dbReference>
<evidence type="ECO:0000256" key="2">
    <source>
        <dbReference type="ARBA" id="ARBA00005466"/>
    </source>
</evidence>
<organism evidence="7 8">
    <name type="scientific">Pseudovirgaria hyperparasitica</name>
    <dbReference type="NCBI Taxonomy" id="470096"/>
    <lineage>
        <taxon>Eukaryota</taxon>
        <taxon>Fungi</taxon>
        <taxon>Dikarya</taxon>
        <taxon>Ascomycota</taxon>
        <taxon>Pezizomycotina</taxon>
        <taxon>Dothideomycetes</taxon>
        <taxon>Dothideomycetes incertae sedis</taxon>
        <taxon>Acrospermales</taxon>
        <taxon>Acrospermaceae</taxon>
        <taxon>Pseudovirgaria</taxon>
    </lineage>
</organism>
<protein>
    <submittedName>
        <fullName evidence="7">FAD-binding domain-containing protein</fullName>
    </submittedName>
</protein>
<keyword evidence="5" id="KW-0560">Oxidoreductase</keyword>
<evidence type="ECO:0000256" key="4">
    <source>
        <dbReference type="ARBA" id="ARBA00022827"/>
    </source>
</evidence>
<evidence type="ECO:0000259" key="6">
    <source>
        <dbReference type="PROSITE" id="PS51387"/>
    </source>
</evidence>
<keyword evidence="8" id="KW-1185">Reference proteome</keyword>
<dbReference type="PANTHER" id="PTHR42973">
    <property type="entry name" value="BINDING OXIDOREDUCTASE, PUTATIVE (AFU_ORTHOLOGUE AFUA_1G17690)-RELATED"/>
    <property type="match status" value="1"/>
</dbReference>
<dbReference type="InterPro" id="IPR016166">
    <property type="entry name" value="FAD-bd_PCMH"/>
</dbReference>
<reference evidence="7" key="1">
    <citation type="journal article" date="2020" name="Stud. Mycol.">
        <title>101 Dothideomycetes genomes: a test case for predicting lifestyles and emergence of pathogens.</title>
        <authorList>
            <person name="Haridas S."/>
            <person name="Albert R."/>
            <person name="Binder M."/>
            <person name="Bloem J."/>
            <person name="Labutti K."/>
            <person name="Salamov A."/>
            <person name="Andreopoulos B."/>
            <person name="Baker S."/>
            <person name="Barry K."/>
            <person name="Bills G."/>
            <person name="Bluhm B."/>
            <person name="Cannon C."/>
            <person name="Castanera R."/>
            <person name="Culley D."/>
            <person name="Daum C."/>
            <person name="Ezra D."/>
            <person name="Gonzalez J."/>
            <person name="Henrissat B."/>
            <person name="Kuo A."/>
            <person name="Liang C."/>
            <person name="Lipzen A."/>
            <person name="Lutzoni F."/>
            <person name="Magnuson J."/>
            <person name="Mondo S."/>
            <person name="Nolan M."/>
            <person name="Ohm R."/>
            <person name="Pangilinan J."/>
            <person name="Park H.-J."/>
            <person name="Ramirez L."/>
            <person name="Alfaro M."/>
            <person name="Sun H."/>
            <person name="Tritt A."/>
            <person name="Yoshinaga Y."/>
            <person name="Zwiers L.-H."/>
            <person name="Turgeon B."/>
            <person name="Goodwin S."/>
            <person name="Spatafora J."/>
            <person name="Crous P."/>
            <person name="Grigoriev I."/>
        </authorList>
    </citation>
    <scope>NUCLEOTIDE SEQUENCE</scope>
    <source>
        <strain evidence="7">CBS 121739</strain>
    </source>
</reference>
<evidence type="ECO:0000313" key="7">
    <source>
        <dbReference type="EMBL" id="KAF2762067.1"/>
    </source>
</evidence>
<dbReference type="Gene3D" id="3.30.43.10">
    <property type="entry name" value="Uridine Diphospho-n-acetylenolpyruvylglucosamine Reductase, domain 2"/>
    <property type="match status" value="1"/>
</dbReference>
<dbReference type="GO" id="GO:0071949">
    <property type="term" value="F:FAD binding"/>
    <property type="evidence" value="ECO:0007669"/>
    <property type="project" value="InterPro"/>
</dbReference>
<dbReference type="InterPro" id="IPR006094">
    <property type="entry name" value="Oxid_FAD_bind_N"/>
</dbReference>
<evidence type="ECO:0000256" key="3">
    <source>
        <dbReference type="ARBA" id="ARBA00022630"/>
    </source>
</evidence>
<evidence type="ECO:0000256" key="1">
    <source>
        <dbReference type="ARBA" id="ARBA00001974"/>
    </source>
</evidence>
<evidence type="ECO:0000256" key="5">
    <source>
        <dbReference type="ARBA" id="ARBA00023002"/>
    </source>
</evidence>
<dbReference type="InterPro" id="IPR036318">
    <property type="entry name" value="FAD-bd_PCMH-like_sf"/>
</dbReference>
<comment type="similarity">
    <text evidence="2">Belongs to the oxygen-dependent FAD-linked oxidoreductase family.</text>
</comment>
<dbReference type="PROSITE" id="PS51387">
    <property type="entry name" value="FAD_PCMH"/>
    <property type="match status" value="1"/>
</dbReference>
<accession>A0A6A6WJQ0</accession>
<keyword evidence="4" id="KW-0274">FAD</keyword>
<dbReference type="InterPro" id="IPR050416">
    <property type="entry name" value="FAD-linked_Oxidoreductase"/>
</dbReference>
<dbReference type="SUPFAM" id="SSF56176">
    <property type="entry name" value="FAD-binding/transporter-associated domain-like"/>
    <property type="match status" value="1"/>
</dbReference>
<dbReference type="GO" id="GO:0016491">
    <property type="term" value="F:oxidoreductase activity"/>
    <property type="evidence" value="ECO:0007669"/>
    <property type="project" value="UniProtKB-KW"/>
</dbReference>
<dbReference type="PANTHER" id="PTHR42973:SF39">
    <property type="entry name" value="FAD-BINDING PCMH-TYPE DOMAIN-CONTAINING PROTEIN"/>
    <property type="match status" value="1"/>
</dbReference>
<name>A0A6A6WJQ0_9PEZI</name>
<sequence length="512" mass="57325">MVKITGITGAQFEADTPEYDTARIQYATFGGNHDDQGLDPLLIIKPKNKDDIKLALAYANEQRIAVAIRTGGHQYSGASSTTSQNIQIDLSETFAGEWFSTEEIDGEHKRSLVRVSVSWRLNDFNAMLGANGLFVPHGQCGHVMLGGHVQTGGYGQLGRSFGLLSDHVRTLEIITHDGQELEVDRTHFPELFYAMLGGSPGNFGVLTHVTLEVHRDQDHQGARAMKAGWLYDPAVMKRLTDMVVQMGEDDNFPANFDLCVSVIDHGADLPAHGFDNPALRDSNDLGPPMIVVYAQWVPLTPGEVFDERAQQWFTELGQGAFQGNTIIEAPMSKITPMWIFPNPREYNLPYVKRAYVTNSKTLSKDGWAQWVTDRCTQIVGKHAEDLHLAVQLQCFGGGLSKFKINADNGTSLSWRRDSTIVAVLDCFHDEDSKVDAEQWQNVNDEQGVGPKGIFSREDRRVLWGSYGEWDLDKVWNCYYEDREKYEKLGEIRKIYDPNGVFTSNPFSVKRAV</sequence>
<dbReference type="InterPro" id="IPR016169">
    <property type="entry name" value="FAD-bd_PCMH_sub2"/>
</dbReference>
<dbReference type="RefSeq" id="XP_033604518.1">
    <property type="nucleotide sequence ID" value="XM_033743298.1"/>
</dbReference>
<dbReference type="AlphaFoldDB" id="A0A6A6WJQ0"/>